<name>A0A2S1FX21_9FLOR</name>
<evidence type="ECO:0000313" key="12">
    <source>
        <dbReference type="EMBL" id="AWD77319.1"/>
    </source>
</evidence>
<dbReference type="GO" id="GO:0016020">
    <property type="term" value="C:membrane"/>
    <property type="evidence" value="ECO:0007669"/>
    <property type="project" value="UniProtKB-SubCell"/>
</dbReference>
<dbReference type="GO" id="GO:0017004">
    <property type="term" value="P:cytochrome complex assembly"/>
    <property type="evidence" value="ECO:0007669"/>
    <property type="project" value="UniProtKB-KW"/>
</dbReference>
<comment type="similarity">
    <text evidence="3">Belongs to the DsbD family.</text>
</comment>
<dbReference type="RefSeq" id="YP_009488618.1">
    <property type="nucleotide sequence ID" value="NC_037841.1"/>
</dbReference>
<evidence type="ECO:0000256" key="6">
    <source>
        <dbReference type="ARBA" id="ARBA00022692"/>
    </source>
</evidence>
<dbReference type="PANTHER" id="PTHR31272">
    <property type="entry name" value="CYTOCHROME C-TYPE BIOGENESIS PROTEIN HI_1454-RELATED"/>
    <property type="match status" value="1"/>
</dbReference>
<feature type="transmembrane region" description="Helical" evidence="10">
    <location>
        <begin position="219"/>
        <end position="239"/>
    </location>
</feature>
<feature type="transmembrane region" description="Helical" evidence="10">
    <location>
        <begin position="103"/>
        <end position="129"/>
    </location>
</feature>
<sequence length="244" mass="27276">MINYILNFLDTQLYYWQQQLSMLISAELGSCTPLTFAILLMAGLVTSMNPCLLSVLPLSVSYLSSNSACTKSVSKLVFIGGVITSFITMVLVTSIVSQQYANLINVIPIFSSVFTILIGLSLLQIINIYNFTSISDIFSFSSNTQLLQNYTTGLIFGLSSTPCSTPIILIILVWLLNVKYWLLGFMYLFIYCLGYIFPLIILINYVLNYDQILNIIKSWNYLIPISGSCILGVGIFSFLQKTLM</sequence>
<evidence type="ECO:0000256" key="5">
    <source>
        <dbReference type="ARBA" id="ARBA00022640"/>
    </source>
</evidence>
<feature type="transmembrane region" description="Helical" evidence="10">
    <location>
        <begin position="181"/>
        <end position="207"/>
    </location>
</feature>
<dbReference type="GeneID" id="36944831"/>
<keyword evidence="4 12" id="KW-0150">Chloroplast</keyword>
<keyword evidence="8 10" id="KW-1133">Transmembrane helix</keyword>
<geneLocation type="chloroplast" evidence="12"/>
<evidence type="ECO:0000259" key="11">
    <source>
        <dbReference type="Pfam" id="PF02683"/>
    </source>
</evidence>
<organism evidence="12">
    <name type="scientific">Grateloupia filicina</name>
    <dbReference type="NCBI Taxonomy" id="31455"/>
    <lineage>
        <taxon>Eukaryota</taxon>
        <taxon>Rhodophyta</taxon>
        <taxon>Florideophyceae</taxon>
        <taxon>Rhodymeniophycidae</taxon>
        <taxon>Halymeniales</taxon>
        <taxon>Halymeniaceae</taxon>
        <taxon>Grateloupia</taxon>
    </lineage>
</organism>
<evidence type="ECO:0000256" key="2">
    <source>
        <dbReference type="ARBA" id="ARBA00004229"/>
    </source>
</evidence>
<keyword evidence="5 12" id="KW-0934">Plastid</keyword>
<evidence type="ECO:0000256" key="4">
    <source>
        <dbReference type="ARBA" id="ARBA00022528"/>
    </source>
</evidence>
<evidence type="ECO:0000256" key="1">
    <source>
        <dbReference type="ARBA" id="ARBA00004141"/>
    </source>
</evidence>
<dbReference type="InterPro" id="IPR003834">
    <property type="entry name" value="Cyt_c_assmbl_TM_dom"/>
</dbReference>
<feature type="transmembrane region" description="Helical" evidence="10">
    <location>
        <begin position="76"/>
        <end position="97"/>
    </location>
</feature>
<evidence type="ECO:0000256" key="10">
    <source>
        <dbReference type="SAM" id="Phobius"/>
    </source>
</evidence>
<evidence type="ECO:0000256" key="3">
    <source>
        <dbReference type="ARBA" id="ARBA00006143"/>
    </source>
</evidence>
<dbReference type="PANTHER" id="PTHR31272:SF6">
    <property type="entry name" value="CYTOCHROME C-TYPE BIOGENESIS CCDA-LIKE CHLOROPLASTIC PROTEIN"/>
    <property type="match status" value="1"/>
</dbReference>
<dbReference type="InterPro" id="IPR051790">
    <property type="entry name" value="Cytochrome_c-biogenesis_DsbD"/>
</dbReference>
<evidence type="ECO:0000256" key="9">
    <source>
        <dbReference type="ARBA" id="ARBA00023136"/>
    </source>
</evidence>
<feature type="transmembrane region" description="Helical" evidence="10">
    <location>
        <begin position="150"/>
        <end position="175"/>
    </location>
</feature>
<gene>
    <name evidence="12" type="primary">dsbD</name>
    <name evidence="12" type="ORF">Grafi_p048</name>
</gene>
<accession>A0A2S1FX21</accession>
<evidence type="ECO:0000256" key="7">
    <source>
        <dbReference type="ARBA" id="ARBA00022748"/>
    </source>
</evidence>
<dbReference type="AlphaFoldDB" id="A0A2S1FX21"/>
<dbReference type="EMBL" id="MG598531">
    <property type="protein sequence ID" value="AWD77319.1"/>
    <property type="molecule type" value="Genomic_DNA"/>
</dbReference>
<dbReference type="GO" id="GO:0009507">
    <property type="term" value="C:chloroplast"/>
    <property type="evidence" value="ECO:0007669"/>
    <property type="project" value="UniProtKB-SubCell"/>
</dbReference>
<reference evidence="12" key="1">
    <citation type="submission" date="2017-12" db="EMBL/GenBank/DDBJ databases">
        <title>Complete Sequences of the chloroplast DNA of the Grateloupia filicina.</title>
        <authorList>
            <person name="Liu T."/>
            <person name="Liu C."/>
            <person name="Li Y."/>
        </authorList>
    </citation>
    <scope>NUCLEOTIDE SEQUENCE</scope>
</reference>
<keyword evidence="9 10" id="KW-0472">Membrane</keyword>
<feature type="domain" description="Cytochrome C biogenesis protein transmembrane" evidence="11">
    <location>
        <begin position="35"/>
        <end position="202"/>
    </location>
</feature>
<comment type="subcellular location">
    <subcellularLocation>
        <location evidence="1">Membrane</location>
        <topology evidence="1">Multi-pass membrane protein</topology>
    </subcellularLocation>
    <subcellularLocation>
        <location evidence="2">Plastid</location>
        <location evidence="2">Chloroplast</location>
    </subcellularLocation>
</comment>
<keyword evidence="6 10" id="KW-0812">Transmembrane</keyword>
<evidence type="ECO:0000256" key="8">
    <source>
        <dbReference type="ARBA" id="ARBA00022989"/>
    </source>
</evidence>
<keyword evidence="7" id="KW-0201">Cytochrome c-type biogenesis</keyword>
<proteinExistence type="inferred from homology"/>
<protein>
    <submittedName>
        <fullName evidence="12">Thiol-disulfide interchange protein</fullName>
    </submittedName>
</protein>
<dbReference type="Pfam" id="PF02683">
    <property type="entry name" value="DsbD_TM"/>
    <property type="match status" value="1"/>
</dbReference>